<dbReference type="RefSeq" id="WP_126045055.1">
    <property type="nucleotide sequence ID" value="NZ_RXFM01000075.1"/>
</dbReference>
<dbReference type="InterPro" id="IPR011042">
    <property type="entry name" value="6-blade_b-propeller_TolB-like"/>
</dbReference>
<dbReference type="Gene3D" id="2.120.10.30">
    <property type="entry name" value="TolB, C-terminal domain"/>
    <property type="match status" value="1"/>
</dbReference>
<keyword evidence="5 7" id="KW-0574">Periplasm</keyword>
<proteinExistence type="inferred from homology"/>
<evidence type="ECO:0000256" key="7">
    <source>
        <dbReference type="HAMAP-Rule" id="MF_00671"/>
    </source>
</evidence>
<comment type="subunit">
    <text evidence="7">The Tol-Pal system is composed of five core proteins: the inner membrane proteins TolA, TolQ and TolR, the periplasmic protein TolB and the outer membrane protein Pal. They form a network linking the inner and outer membranes and the peptidoglycan layer.</text>
</comment>
<dbReference type="OrthoDB" id="9802240at2"/>
<keyword evidence="8" id="KW-0472">Membrane</keyword>
<accession>A0A3R9XSE6</accession>
<feature type="domain" description="TolB N-terminal" evidence="10">
    <location>
        <begin position="27"/>
        <end position="132"/>
    </location>
</feature>
<dbReference type="EMBL" id="RXFM01000075">
    <property type="protein sequence ID" value="RST63756.1"/>
    <property type="molecule type" value="Genomic_DNA"/>
</dbReference>
<evidence type="ECO:0000256" key="4">
    <source>
        <dbReference type="ARBA" id="ARBA00022729"/>
    </source>
</evidence>
<keyword evidence="4 7" id="KW-0732">Signal</keyword>
<comment type="function">
    <text evidence="7">Part of the Tol-Pal system, which plays a role in outer membrane invagination during cell division and is important for maintaining outer membrane integrity.</text>
</comment>
<keyword evidence="6 7" id="KW-0131">Cell cycle</keyword>
<keyword evidence="8" id="KW-1133">Transmembrane helix</keyword>
<dbReference type="PANTHER" id="PTHR36842:SF1">
    <property type="entry name" value="PROTEIN TOLB"/>
    <property type="match status" value="1"/>
</dbReference>
<gene>
    <name evidence="7 11" type="primary">tolB</name>
    <name evidence="11" type="ORF">EIC27_05245</name>
</gene>
<dbReference type="SUPFAM" id="SSF69304">
    <property type="entry name" value="Tricorn protease N-terminal domain"/>
    <property type="match status" value="1"/>
</dbReference>
<dbReference type="PANTHER" id="PTHR36842">
    <property type="entry name" value="PROTEIN TOLB HOMOLOG"/>
    <property type="match status" value="1"/>
</dbReference>
<reference evidence="12" key="1">
    <citation type="submission" date="2018-11" db="EMBL/GenBank/DDBJ databases">
        <title>Phylogenetic, genomic, and biogeographic characterization of a novel and ubiquitous marine invertebrate-associated Rickettsiales parasite, Candidatus Marinoinvertebrata rohwerii, gen. nov., sp. nov.</title>
        <authorList>
            <person name="Klinges J.G."/>
            <person name="Rosales S.M."/>
            <person name="Mcminds R."/>
            <person name="Shaver E.C."/>
            <person name="Shantz A."/>
            <person name="Peters E.C."/>
            <person name="Burkepile D.E."/>
            <person name="Silliman B.R."/>
            <person name="Vega Thurber R.L."/>
        </authorList>
    </citation>
    <scope>NUCLEOTIDE SEQUENCE [LARGE SCALE GENOMIC DNA]</scope>
    <source>
        <strain evidence="12">a_cerv_44</strain>
    </source>
</reference>
<evidence type="ECO:0000259" key="10">
    <source>
        <dbReference type="Pfam" id="PF04052"/>
    </source>
</evidence>
<evidence type="ECO:0000256" key="3">
    <source>
        <dbReference type="ARBA" id="ARBA00022618"/>
    </source>
</evidence>
<dbReference type="Pfam" id="PF00930">
    <property type="entry name" value="DPPIV_N"/>
    <property type="match status" value="1"/>
</dbReference>
<comment type="subcellular location">
    <subcellularLocation>
        <location evidence="1 7">Periplasm</location>
    </subcellularLocation>
</comment>
<dbReference type="Pfam" id="PF04052">
    <property type="entry name" value="TolB_N"/>
    <property type="match status" value="1"/>
</dbReference>
<dbReference type="Pfam" id="PF07676">
    <property type="entry name" value="PD40"/>
    <property type="match status" value="3"/>
</dbReference>
<dbReference type="NCBIfam" id="TIGR02800">
    <property type="entry name" value="propeller_TolB"/>
    <property type="match status" value="1"/>
</dbReference>
<evidence type="ECO:0000259" key="9">
    <source>
        <dbReference type="Pfam" id="PF00930"/>
    </source>
</evidence>
<protein>
    <recommendedName>
        <fullName evidence="7">Tol-Pal system protein TolB</fullName>
    </recommendedName>
</protein>
<comment type="caution">
    <text evidence="11">The sequence shown here is derived from an EMBL/GenBank/DDBJ whole genome shotgun (WGS) entry which is preliminary data.</text>
</comment>
<dbReference type="InterPro" id="IPR014167">
    <property type="entry name" value="Tol-Pal_TolB"/>
</dbReference>
<keyword evidence="12" id="KW-1185">Reference proteome</keyword>
<evidence type="ECO:0000313" key="11">
    <source>
        <dbReference type="EMBL" id="RST63756.1"/>
    </source>
</evidence>
<dbReference type="InterPro" id="IPR007195">
    <property type="entry name" value="TolB_N"/>
</dbReference>
<dbReference type="InterPro" id="IPR011659">
    <property type="entry name" value="WD40"/>
</dbReference>
<organism evidence="11 12">
    <name type="scientific">Candidatus Aquarickettsia rohweri</name>
    <dbReference type="NCBI Taxonomy" id="2602574"/>
    <lineage>
        <taxon>Bacteria</taxon>
        <taxon>Pseudomonadati</taxon>
        <taxon>Pseudomonadota</taxon>
        <taxon>Alphaproteobacteria</taxon>
        <taxon>Rickettsiales</taxon>
        <taxon>Candidatus Midichloriaceae</taxon>
        <taxon>Candidatus Aquarickettsia</taxon>
    </lineage>
</organism>
<dbReference type="GO" id="GO:0051301">
    <property type="term" value="P:cell division"/>
    <property type="evidence" value="ECO:0007669"/>
    <property type="project" value="UniProtKB-UniRule"/>
</dbReference>
<dbReference type="AlphaFoldDB" id="A0A3R9XSE6"/>
<evidence type="ECO:0000256" key="8">
    <source>
        <dbReference type="SAM" id="Phobius"/>
    </source>
</evidence>
<evidence type="ECO:0000256" key="6">
    <source>
        <dbReference type="ARBA" id="ARBA00023306"/>
    </source>
</evidence>
<dbReference type="SUPFAM" id="SSF52964">
    <property type="entry name" value="TolB, N-terminal domain"/>
    <property type="match status" value="1"/>
</dbReference>
<keyword evidence="8" id="KW-0812">Transmembrane</keyword>
<evidence type="ECO:0000313" key="12">
    <source>
        <dbReference type="Proteomes" id="UP000279470"/>
    </source>
</evidence>
<dbReference type="GO" id="GO:0042597">
    <property type="term" value="C:periplasmic space"/>
    <property type="evidence" value="ECO:0007669"/>
    <property type="project" value="UniProtKB-SubCell"/>
</dbReference>
<evidence type="ECO:0000256" key="5">
    <source>
        <dbReference type="ARBA" id="ARBA00022764"/>
    </source>
</evidence>
<comment type="similarity">
    <text evidence="2 7">Belongs to the TolB family.</text>
</comment>
<dbReference type="GO" id="GO:0006508">
    <property type="term" value="P:proteolysis"/>
    <property type="evidence" value="ECO:0007669"/>
    <property type="project" value="InterPro"/>
</dbReference>
<feature type="transmembrane region" description="Helical" evidence="8">
    <location>
        <begin position="7"/>
        <end position="24"/>
    </location>
</feature>
<feature type="domain" description="Dipeptidylpeptidase IV N-terminal" evidence="9">
    <location>
        <begin position="155"/>
        <end position="271"/>
    </location>
</feature>
<dbReference type="Gene3D" id="3.40.50.10070">
    <property type="entry name" value="TolB, N-terminal domain"/>
    <property type="match status" value="1"/>
</dbReference>
<dbReference type="HAMAP" id="MF_00671">
    <property type="entry name" value="TolB"/>
    <property type="match status" value="1"/>
</dbReference>
<evidence type="ECO:0000256" key="1">
    <source>
        <dbReference type="ARBA" id="ARBA00004418"/>
    </source>
</evidence>
<dbReference type="Proteomes" id="UP000279470">
    <property type="component" value="Unassembled WGS sequence"/>
</dbReference>
<dbReference type="GO" id="GO:0017038">
    <property type="term" value="P:protein import"/>
    <property type="evidence" value="ECO:0007669"/>
    <property type="project" value="InterPro"/>
</dbReference>
<name>A0A3R9XSE6_9RICK</name>
<evidence type="ECO:0000256" key="2">
    <source>
        <dbReference type="ARBA" id="ARBA00009820"/>
    </source>
</evidence>
<keyword evidence="3 7" id="KW-0132">Cell division</keyword>
<sequence length="440" mass="50186">MVTVWRYFVIFCLIFIYGIIISHSKIEINISDGIYEALPVAVAEFEGKNLDSIEFGIKIRDVLVNDLNNSEIFRVIENEAFLEIPTINKIPVFTNWRTINSSMILVAKVNLDREKDFVEVSYILYDSFKEKEVEKGQYKIPIAGWRRIAHKIANSIYKKFIGVEGYFDSRIIFVSEKGDEKNKIKRLAIMEQDGANFKFLTSGNEFILSPRFDMKSQRVTFMSYKSRKNPPKVYVLDLETGEQDLIGDMAGMTFAPSFSPDNNYVVMSLAKKGTTNIYEIDLNTKIKKELTNVHGCIDTSPSYSPDGKKILFNSDRGGRKTQIYVMDRDGENIKKISSGEGSYRTPIWSPDGKWIAFTKILLGNFYIGIMKPDGSDERLLTSSWLEEGPSWAPNSRTIIFGRQKRDGSNKIYAIDIDGNNERVIYTPTDGSQPSWSAHLN</sequence>
<dbReference type="InterPro" id="IPR002469">
    <property type="entry name" value="Peptidase_S9B_N"/>
</dbReference>